<protein>
    <submittedName>
        <fullName evidence="1">Makes caterpillars floppy</fullName>
    </submittedName>
</protein>
<dbReference type="Proteomes" id="UP000554235">
    <property type="component" value="Unassembled WGS sequence"/>
</dbReference>
<proteinExistence type="predicted"/>
<organism evidence="1 2">
    <name type="scientific">Fusarium albosuccineum</name>
    <dbReference type="NCBI Taxonomy" id="1237068"/>
    <lineage>
        <taxon>Eukaryota</taxon>
        <taxon>Fungi</taxon>
        <taxon>Dikarya</taxon>
        <taxon>Ascomycota</taxon>
        <taxon>Pezizomycotina</taxon>
        <taxon>Sordariomycetes</taxon>
        <taxon>Hypocreomycetidae</taxon>
        <taxon>Hypocreales</taxon>
        <taxon>Nectriaceae</taxon>
        <taxon>Fusarium</taxon>
        <taxon>Fusarium decemcellulare species complex</taxon>
    </lineage>
</organism>
<sequence length="761" mass="84700">MTTVDTSRGSVAIDDLYLDAKTFMSKSVLACSKIFTRDLNLAKTLPDVVQLKLLESQAARGIRNYFLKYHSRYENDDSKAKNARPAYLLGYTATGQLCKTPAFVDIPKRPDEGPEGRRAYMLFTGMLTGCSVVVTSLDDTHYRVFHDPRVNAADLYDQFVVAIEHRDYHDTKGSAATVLMQFSEEKKAWSIHAQGLLGVQGFEKYTLRSLPTGQVVLTREINPNLAPRLWVAGERLEAANSRRRKVLEQMRDIAVVLRAPGFSPPQDAEDGPYELPEGNPIPSLESRAVYSTQAYVKYLNKLTNGIKLAKQGHDIPGILKNKADADQMTRWIGTVVKKCNGLDFAYLWLHVRDRAGEEAVLVTTDVLRVELRGGTTGEKFDELEVRLRVTPTDDVVVGYERKDWAKISVPGVEADATLLVLKRSCVNMLHRLSDVDLGTLLRRIQHAVDEERLHWLKIGNRMIQDLVVEGYSVVRPMPLDVMYRLNGSTYSYAMVRIVAIALWLEGPPAVDQVLARLDSLRMTTTDRSREAWLLIRGLQELRSNIEALQTFRFVGVSTLDEGLRHLLVPTGNASKLLALNTETHSMLLGVTIKESVTDADYHFYDPNFAMVTYGSLENLREALERHLLGNGLAITYNAFGRPEAPRFNFYEIDGAKLARVDVDSSGLVVEDLAGEMALTERIDGGGLVAPDAAARALTEDPAVREVMTATQAQTEATWAGPFMWEGREMIRVPEDSLAAMYGAVLGLQLDDGERPGFSGSS</sequence>
<name>A0A8H4LJ58_9HYPO</name>
<accession>A0A8H4LJ58</accession>
<evidence type="ECO:0000313" key="1">
    <source>
        <dbReference type="EMBL" id="KAF4468628.1"/>
    </source>
</evidence>
<dbReference type="CDD" id="cd20495">
    <property type="entry name" value="C58_PaToxP-like"/>
    <property type="match status" value="1"/>
</dbReference>
<dbReference type="OrthoDB" id="4396271at2759"/>
<comment type="caution">
    <text evidence="1">The sequence shown here is derived from an EMBL/GenBank/DDBJ whole genome shotgun (WGS) entry which is preliminary data.</text>
</comment>
<evidence type="ECO:0000313" key="2">
    <source>
        <dbReference type="Proteomes" id="UP000554235"/>
    </source>
</evidence>
<dbReference type="EMBL" id="JAADYS010000590">
    <property type="protein sequence ID" value="KAF4468628.1"/>
    <property type="molecule type" value="Genomic_DNA"/>
</dbReference>
<gene>
    <name evidence="1" type="ORF">FALBO_4483</name>
</gene>
<keyword evidence="2" id="KW-1185">Reference proteome</keyword>
<dbReference type="AlphaFoldDB" id="A0A8H4LJ58"/>
<reference evidence="1 2" key="1">
    <citation type="submission" date="2020-01" db="EMBL/GenBank/DDBJ databases">
        <title>Identification and distribution of gene clusters putatively required for synthesis of sphingolipid metabolism inhibitors in phylogenetically diverse species of the filamentous fungus Fusarium.</title>
        <authorList>
            <person name="Kim H.-S."/>
            <person name="Busman M."/>
            <person name="Brown D.W."/>
            <person name="Divon H."/>
            <person name="Uhlig S."/>
            <person name="Proctor R.H."/>
        </authorList>
    </citation>
    <scope>NUCLEOTIDE SEQUENCE [LARGE SCALE GENOMIC DNA]</scope>
    <source>
        <strain evidence="1 2">NRRL 20459</strain>
    </source>
</reference>